<keyword evidence="2" id="KW-1185">Reference proteome</keyword>
<dbReference type="EMBL" id="JAIWYP010000007">
    <property type="protein sequence ID" value="KAH3798699.1"/>
    <property type="molecule type" value="Genomic_DNA"/>
</dbReference>
<evidence type="ECO:0000313" key="2">
    <source>
        <dbReference type="Proteomes" id="UP000828390"/>
    </source>
</evidence>
<reference evidence="1" key="1">
    <citation type="journal article" date="2019" name="bioRxiv">
        <title>The Genome of the Zebra Mussel, Dreissena polymorpha: A Resource for Invasive Species Research.</title>
        <authorList>
            <person name="McCartney M.A."/>
            <person name="Auch B."/>
            <person name="Kono T."/>
            <person name="Mallez S."/>
            <person name="Zhang Y."/>
            <person name="Obille A."/>
            <person name="Becker A."/>
            <person name="Abrahante J.E."/>
            <person name="Garbe J."/>
            <person name="Badalamenti J.P."/>
            <person name="Herman A."/>
            <person name="Mangelson H."/>
            <person name="Liachko I."/>
            <person name="Sullivan S."/>
            <person name="Sone E.D."/>
            <person name="Koren S."/>
            <person name="Silverstein K.A.T."/>
            <person name="Beckman K.B."/>
            <person name="Gohl D.M."/>
        </authorList>
    </citation>
    <scope>NUCLEOTIDE SEQUENCE</scope>
    <source>
        <strain evidence="1">Duluth1</strain>
        <tissue evidence="1">Whole animal</tissue>
    </source>
</reference>
<accession>A0A9D4FGL1</accession>
<comment type="caution">
    <text evidence="1">The sequence shown here is derived from an EMBL/GenBank/DDBJ whole genome shotgun (WGS) entry which is preliminary data.</text>
</comment>
<reference evidence="1" key="2">
    <citation type="submission" date="2020-11" db="EMBL/GenBank/DDBJ databases">
        <authorList>
            <person name="McCartney M.A."/>
            <person name="Auch B."/>
            <person name="Kono T."/>
            <person name="Mallez S."/>
            <person name="Becker A."/>
            <person name="Gohl D.M."/>
            <person name="Silverstein K.A.T."/>
            <person name="Koren S."/>
            <person name="Bechman K.B."/>
            <person name="Herman A."/>
            <person name="Abrahante J.E."/>
            <person name="Garbe J."/>
        </authorList>
    </citation>
    <scope>NUCLEOTIDE SEQUENCE</scope>
    <source>
        <strain evidence="1">Duluth1</strain>
        <tissue evidence="1">Whole animal</tissue>
    </source>
</reference>
<name>A0A9D4FGL1_DREPO</name>
<proteinExistence type="predicted"/>
<dbReference type="AlphaFoldDB" id="A0A9D4FGL1"/>
<gene>
    <name evidence="1" type="ORF">DPMN_152301</name>
</gene>
<sequence length="56" mass="6103">MAILERRRDHLTGSGLLPMGQCVTVKCHGDPRQYEGSLGSVGVVAEGIGRHWVVSW</sequence>
<organism evidence="1 2">
    <name type="scientific">Dreissena polymorpha</name>
    <name type="common">Zebra mussel</name>
    <name type="synonym">Mytilus polymorpha</name>
    <dbReference type="NCBI Taxonomy" id="45954"/>
    <lineage>
        <taxon>Eukaryota</taxon>
        <taxon>Metazoa</taxon>
        <taxon>Spiralia</taxon>
        <taxon>Lophotrochozoa</taxon>
        <taxon>Mollusca</taxon>
        <taxon>Bivalvia</taxon>
        <taxon>Autobranchia</taxon>
        <taxon>Heteroconchia</taxon>
        <taxon>Euheterodonta</taxon>
        <taxon>Imparidentia</taxon>
        <taxon>Neoheterodontei</taxon>
        <taxon>Myida</taxon>
        <taxon>Dreissenoidea</taxon>
        <taxon>Dreissenidae</taxon>
        <taxon>Dreissena</taxon>
    </lineage>
</organism>
<evidence type="ECO:0000313" key="1">
    <source>
        <dbReference type="EMBL" id="KAH3798699.1"/>
    </source>
</evidence>
<dbReference type="Proteomes" id="UP000828390">
    <property type="component" value="Unassembled WGS sequence"/>
</dbReference>
<protein>
    <submittedName>
        <fullName evidence="1">Uncharacterized protein</fullName>
    </submittedName>
</protein>